<comment type="caution">
    <text evidence="2">The sequence shown here is derived from an EMBL/GenBank/DDBJ whole genome shotgun (WGS) entry which is preliminary data.</text>
</comment>
<gene>
    <name evidence="2" type="ORF">NE237_021768</name>
</gene>
<dbReference type="Proteomes" id="UP001141806">
    <property type="component" value="Unassembled WGS sequence"/>
</dbReference>
<feature type="compositionally biased region" description="Polar residues" evidence="1">
    <location>
        <begin position="72"/>
        <end position="87"/>
    </location>
</feature>
<feature type="region of interest" description="Disordered" evidence="1">
    <location>
        <begin position="1"/>
        <end position="87"/>
    </location>
</feature>
<evidence type="ECO:0000313" key="2">
    <source>
        <dbReference type="EMBL" id="KAJ4961858.1"/>
    </source>
</evidence>
<accession>A0A9Q0H947</accession>
<evidence type="ECO:0000256" key="1">
    <source>
        <dbReference type="SAM" id="MobiDB-lite"/>
    </source>
</evidence>
<reference evidence="2" key="1">
    <citation type="journal article" date="2023" name="Plant J.">
        <title>The genome of the king protea, Protea cynaroides.</title>
        <authorList>
            <person name="Chang J."/>
            <person name="Duong T.A."/>
            <person name="Schoeman C."/>
            <person name="Ma X."/>
            <person name="Roodt D."/>
            <person name="Barker N."/>
            <person name="Li Z."/>
            <person name="Van de Peer Y."/>
            <person name="Mizrachi E."/>
        </authorList>
    </citation>
    <scope>NUCLEOTIDE SEQUENCE</scope>
    <source>
        <tissue evidence="2">Young leaves</tissue>
    </source>
</reference>
<dbReference type="EMBL" id="JAMYWD010000009">
    <property type="protein sequence ID" value="KAJ4961858.1"/>
    <property type="molecule type" value="Genomic_DNA"/>
</dbReference>
<keyword evidence="3" id="KW-1185">Reference proteome</keyword>
<protein>
    <submittedName>
        <fullName evidence="2">Uncharacterized protein</fullName>
    </submittedName>
</protein>
<feature type="compositionally biased region" description="Basic and acidic residues" evidence="1">
    <location>
        <begin position="1"/>
        <end position="12"/>
    </location>
</feature>
<name>A0A9Q0H947_9MAGN</name>
<dbReference type="AlphaFoldDB" id="A0A9Q0H947"/>
<organism evidence="2 3">
    <name type="scientific">Protea cynaroides</name>
    <dbReference type="NCBI Taxonomy" id="273540"/>
    <lineage>
        <taxon>Eukaryota</taxon>
        <taxon>Viridiplantae</taxon>
        <taxon>Streptophyta</taxon>
        <taxon>Embryophyta</taxon>
        <taxon>Tracheophyta</taxon>
        <taxon>Spermatophyta</taxon>
        <taxon>Magnoliopsida</taxon>
        <taxon>Proteales</taxon>
        <taxon>Proteaceae</taxon>
        <taxon>Protea</taxon>
    </lineage>
</organism>
<sequence>MKENVEQTHKESSFNSGLEEAAVTVEDNIPRGSADGRLEGPPIQSRLEEEWTPIRVKKKRSGGPHGGGKPSLNPTHILTHQSSSLPKDQSLELVASSGKLNTIDSKFKNPSQNDSFLFGATNPKPAAEAETVLCPLNRFGCLYSDEEQNVLAGPTGPPAVSDLQVTPG</sequence>
<evidence type="ECO:0000313" key="3">
    <source>
        <dbReference type="Proteomes" id="UP001141806"/>
    </source>
</evidence>
<proteinExistence type="predicted"/>